<dbReference type="PRINTS" id="PR00149">
    <property type="entry name" value="FUMRATELYASE"/>
</dbReference>
<dbReference type="EMBL" id="FNCC01000008">
    <property type="protein sequence ID" value="SDG48667.1"/>
    <property type="molecule type" value="Genomic_DNA"/>
</dbReference>
<evidence type="ECO:0000313" key="5">
    <source>
        <dbReference type="Proteomes" id="UP000199623"/>
    </source>
</evidence>
<evidence type="ECO:0000256" key="1">
    <source>
        <dbReference type="ARBA" id="ARBA00023239"/>
    </source>
</evidence>
<dbReference type="InterPro" id="IPR022761">
    <property type="entry name" value="Fumarate_lyase_N"/>
</dbReference>
<dbReference type="InterPro" id="IPR019468">
    <property type="entry name" value="AdenyloSucc_lyase_C"/>
</dbReference>
<proteinExistence type="inferred from homology"/>
<dbReference type="SUPFAM" id="SSF48557">
    <property type="entry name" value="L-aspartase-like"/>
    <property type="match status" value="1"/>
</dbReference>
<dbReference type="Pfam" id="PF10397">
    <property type="entry name" value="ADSL_C"/>
    <property type="match status" value="1"/>
</dbReference>
<dbReference type="SMART" id="SM00998">
    <property type="entry name" value="ADSL_C"/>
    <property type="match status" value="1"/>
</dbReference>
<name>A0A1G7UMF7_9PSEU</name>
<evidence type="ECO:0000313" key="4">
    <source>
        <dbReference type="EMBL" id="SDG48667.1"/>
    </source>
</evidence>
<organism evidence="4 5">
    <name type="scientific">Lentzea fradiae</name>
    <dbReference type="NCBI Taxonomy" id="200378"/>
    <lineage>
        <taxon>Bacteria</taxon>
        <taxon>Bacillati</taxon>
        <taxon>Actinomycetota</taxon>
        <taxon>Actinomycetes</taxon>
        <taxon>Pseudonocardiales</taxon>
        <taxon>Pseudonocardiaceae</taxon>
        <taxon>Lentzea</taxon>
    </lineage>
</organism>
<keyword evidence="4" id="KW-0413">Isomerase</keyword>
<dbReference type="GO" id="GO:0016853">
    <property type="term" value="F:isomerase activity"/>
    <property type="evidence" value="ECO:0007669"/>
    <property type="project" value="UniProtKB-KW"/>
</dbReference>
<dbReference type="Gene3D" id="1.10.40.30">
    <property type="entry name" value="Fumarase/aspartase (C-terminal domain)"/>
    <property type="match status" value="1"/>
</dbReference>
<dbReference type="Gene3D" id="1.20.200.10">
    <property type="entry name" value="Fumarase/aspartase (Central domain)"/>
    <property type="match status" value="1"/>
</dbReference>
<keyword evidence="5" id="KW-1185">Reference proteome</keyword>
<dbReference type="Gene3D" id="1.10.275.10">
    <property type="entry name" value="Fumarase/aspartase (N-terminal domain)"/>
    <property type="match status" value="1"/>
</dbReference>
<dbReference type="STRING" id="200378.SAMN05216553_108295"/>
<evidence type="ECO:0000259" key="3">
    <source>
        <dbReference type="SMART" id="SM00998"/>
    </source>
</evidence>
<sequence length="475" mass="48372">MPDSAFPATSPPLDAGLLAPVRAGVAAASLTDDSAWLRAMLDAEAALVRAQATLGVAPAHAADVITKVVETADFDVVALARAARGAANPVVAVVSALGAAVAAVDPAAAQYVHRGSTSQDILDTAAMLVVARTSAVVLADLRRVETAALRLAAAHRDTVMAGRTLGAHAVPVTFGLKAAGWATAVHDAAKRWDRLDLPIQLGGAAGTLAGYLESAKVESGGEAADGYARLLGEEFAQQTGLSAPLLPWHTNRIPIADTGFTAALVTGVLGKIAADVQVLARTEIGEAAEPVADGRGVSSAMPHKRNPALATLIRAAATQTPGLAATLAACLPAEDERPAGAWHAEWHPLRELLRLTAGAAETAAELVEGLTVDAGRMEANLGLTHGLVVSERLSATLVPLLGRTEAAAVIRAASLAAHHTRTPLHDVLAADPAVTAHLSAAELTALTRPSGYLGAARALVDDTLAALAWPRTDSE</sequence>
<reference evidence="5" key="1">
    <citation type="submission" date="2016-10" db="EMBL/GenBank/DDBJ databases">
        <authorList>
            <person name="Varghese N."/>
            <person name="Submissions S."/>
        </authorList>
    </citation>
    <scope>NUCLEOTIDE SEQUENCE [LARGE SCALE GENOMIC DNA]</scope>
    <source>
        <strain evidence="5">CGMCC 4.3506</strain>
    </source>
</reference>
<dbReference type="PANTHER" id="PTHR43172">
    <property type="entry name" value="ADENYLOSUCCINATE LYASE"/>
    <property type="match status" value="1"/>
</dbReference>
<dbReference type="InterPro" id="IPR024083">
    <property type="entry name" value="Fumarase/histidase_N"/>
</dbReference>
<accession>A0A1G7UMF7</accession>
<dbReference type="Pfam" id="PF00206">
    <property type="entry name" value="Lyase_1"/>
    <property type="match status" value="1"/>
</dbReference>
<comment type="similarity">
    <text evidence="2">Belongs to the class-II fumarase/aspartase family.</text>
</comment>
<dbReference type="OrthoDB" id="9768878at2"/>
<gene>
    <name evidence="4" type="ORF">SAMN05216553_108295</name>
</gene>
<protein>
    <submittedName>
        <fullName evidence="4">3-carboxy-cis,cis-muconate cycloisomerase</fullName>
    </submittedName>
</protein>
<dbReference type="GO" id="GO:0016829">
    <property type="term" value="F:lyase activity"/>
    <property type="evidence" value="ECO:0007669"/>
    <property type="project" value="UniProtKB-KW"/>
</dbReference>
<feature type="domain" description="Adenylosuccinate lyase C-terminal" evidence="3">
    <location>
        <begin position="385"/>
        <end position="464"/>
    </location>
</feature>
<dbReference type="Proteomes" id="UP000199623">
    <property type="component" value="Unassembled WGS sequence"/>
</dbReference>
<dbReference type="InterPro" id="IPR000362">
    <property type="entry name" value="Fumarate_lyase_fam"/>
</dbReference>
<dbReference type="InterPro" id="IPR008948">
    <property type="entry name" value="L-Aspartase-like"/>
</dbReference>
<evidence type="ECO:0000256" key="2">
    <source>
        <dbReference type="ARBA" id="ARBA00034772"/>
    </source>
</evidence>
<dbReference type="AlphaFoldDB" id="A0A1G7UMF7"/>
<keyword evidence="1" id="KW-0456">Lyase</keyword>
<dbReference type="PANTHER" id="PTHR43172:SF2">
    <property type="entry name" value="ADENYLOSUCCINATE LYASE C-TERMINAL DOMAIN-CONTAINING PROTEIN"/>
    <property type="match status" value="1"/>
</dbReference>
<dbReference type="RefSeq" id="WP_090051483.1">
    <property type="nucleotide sequence ID" value="NZ_FNCC01000008.1"/>
</dbReference>